<protein>
    <submittedName>
        <fullName evidence="1">Terpenoid synthase</fullName>
    </submittedName>
</protein>
<name>A0ACB8AW49_9AGAM</name>
<evidence type="ECO:0000313" key="2">
    <source>
        <dbReference type="Proteomes" id="UP000790709"/>
    </source>
</evidence>
<dbReference type="Proteomes" id="UP000790709">
    <property type="component" value="Unassembled WGS sequence"/>
</dbReference>
<dbReference type="EMBL" id="MU267197">
    <property type="protein sequence ID" value="KAH7917194.1"/>
    <property type="molecule type" value="Genomic_DNA"/>
</dbReference>
<gene>
    <name evidence="1" type="ORF">BV22DRAFT_1108613</name>
</gene>
<sequence length="344" mass="39622">MDTPAEEPKAFYFPDTMANWPWPRAINPHFEEIKEASDGWFRSFKAFRPQSQKAFERCDFCAAKHLRTACDLINVYFIIDEYTDVESGDVTGEMIEVAIDALNHPHKPRPKGEVLIGEVVRQFWELAIQTACPTSQSHFITHFTDYLHSVVAQAADRDLGYCRTIEEYLAVRRDNIGTHPAFAILHLGFDISDDIYYHPVVHEMKGYVTNILIVDNDVLSYNRERATGDENHNLLTVIMHELHVDLAGAVEWAVNFHTEMEQKFISSFSRLPSWGPTIDRQVKEYLDGVANWARGNVSWSFECRRYFGEKGREIEKSRLIPLLPKVKLNPELHKQDVVVANIVL</sequence>
<organism evidence="1 2">
    <name type="scientific">Leucogyrophana mollusca</name>
    <dbReference type="NCBI Taxonomy" id="85980"/>
    <lineage>
        <taxon>Eukaryota</taxon>
        <taxon>Fungi</taxon>
        <taxon>Dikarya</taxon>
        <taxon>Basidiomycota</taxon>
        <taxon>Agaricomycotina</taxon>
        <taxon>Agaricomycetes</taxon>
        <taxon>Agaricomycetidae</taxon>
        <taxon>Boletales</taxon>
        <taxon>Boletales incertae sedis</taxon>
        <taxon>Leucogyrophana</taxon>
    </lineage>
</organism>
<keyword evidence="2" id="KW-1185">Reference proteome</keyword>
<evidence type="ECO:0000313" key="1">
    <source>
        <dbReference type="EMBL" id="KAH7917194.1"/>
    </source>
</evidence>
<comment type="caution">
    <text evidence="1">The sequence shown here is derived from an EMBL/GenBank/DDBJ whole genome shotgun (WGS) entry which is preliminary data.</text>
</comment>
<proteinExistence type="predicted"/>
<reference evidence="1" key="1">
    <citation type="journal article" date="2021" name="New Phytol.">
        <title>Evolutionary innovations through gain and loss of genes in the ectomycorrhizal Boletales.</title>
        <authorList>
            <person name="Wu G."/>
            <person name="Miyauchi S."/>
            <person name="Morin E."/>
            <person name="Kuo A."/>
            <person name="Drula E."/>
            <person name="Varga T."/>
            <person name="Kohler A."/>
            <person name="Feng B."/>
            <person name="Cao Y."/>
            <person name="Lipzen A."/>
            <person name="Daum C."/>
            <person name="Hundley H."/>
            <person name="Pangilinan J."/>
            <person name="Johnson J."/>
            <person name="Barry K."/>
            <person name="LaButti K."/>
            <person name="Ng V."/>
            <person name="Ahrendt S."/>
            <person name="Min B."/>
            <person name="Choi I.G."/>
            <person name="Park H."/>
            <person name="Plett J.M."/>
            <person name="Magnuson J."/>
            <person name="Spatafora J.W."/>
            <person name="Nagy L.G."/>
            <person name="Henrissat B."/>
            <person name="Grigoriev I.V."/>
            <person name="Yang Z.L."/>
            <person name="Xu J."/>
            <person name="Martin F.M."/>
        </authorList>
    </citation>
    <scope>NUCLEOTIDE SEQUENCE</scope>
    <source>
        <strain evidence="1">KUC20120723A-06</strain>
    </source>
</reference>
<accession>A0ACB8AW49</accession>